<keyword evidence="13" id="KW-1185">Reference proteome</keyword>
<comment type="caution">
    <text evidence="12">The sequence shown here is derived from an EMBL/GenBank/DDBJ whole genome shotgun (WGS) entry which is preliminary data.</text>
</comment>
<dbReference type="GO" id="GO:0016757">
    <property type="term" value="F:glycosyltransferase activity"/>
    <property type="evidence" value="ECO:0007669"/>
    <property type="project" value="UniProtKB-KW"/>
</dbReference>
<dbReference type="InterPro" id="IPR041715">
    <property type="entry name" value="HisRS-like_core"/>
</dbReference>
<evidence type="ECO:0000256" key="1">
    <source>
        <dbReference type="ARBA" id="ARBA00004496"/>
    </source>
</evidence>
<dbReference type="InterPro" id="IPR004516">
    <property type="entry name" value="HisRS/HisZ"/>
</dbReference>
<keyword evidence="7 9" id="KW-0368">Histidine biosynthesis</keyword>
<feature type="domain" description="Class II Histidinyl-tRNA synthetase (HisRS)-like catalytic core" evidence="11">
    <location>
        <begin position="8"/>
        <end position="208"/>
    </location>
</feature>
<feature type="domain" description="Class II Histidinyl-tRNA synthetase (HisRS)-like catalytic core" evidence="11">
    <location>
        <begin position="250"/>
        <end position="372"/>
    </location>
</feature>
<sequence length="380" mass="41944">MTRSETLSQRASFFERLCEYFQVNDAELVQIPLIQPAEPFLDTAGEDMRRRIFLTENENGDSLCLRPEFTIPVCRNHIELNAATPKRYAYIGEVFRQRREGPAEFLQAGIEDLGAEDEAKSDARSIADAMACVQIVAPRAELEILLGDQSIFAGVLKALDLPQGWRKKLLRAFGDENTMQAVITELTGGKRRDPLPEALTALVHAGDEIELAQLIEAEMLEAGISPSAGRTPVEIARRLIEKEELSVARFPPAAVEVMKRFLSISVSLDTAVITLRAFAADNALDLGGVLQKFEARIEAMMAANIPVEDITYQASFGRPLDYYTGLIYEIRQAKSEPARILAGGGRYDRLLTMLGANENIPGVGFSIWLDRLSALAGEQS</sequence>
<dbReference type="HAMAP" id="MF_00125">
    <property type="entry name" value="HisZ"/>
    <property type="match status" value="1"/>
</dbReference>
<dbReference type="Pfam" id="PF13393">
    <property type="entry name" value="tRNA-synt_His"/>
    <property type="match status" value="2"/>
</dbReference>
<name>A0A364JWT4_9HYPH</name>
<dbReference type="InterPro" id="IPR045864">
    <property type="entry name" value="aa-tRNA-synth_II/BPL/LPL"/>
</dbReference>
<evidence type="ECO:0000256" key="3">
    <source>
        <dbReference type="ARBA" id="ARBA00005539"/>
    </source>
</evidence>
<dbReference type="OrthoDB" id="9797914at2"/>
<dbReference type="GO" id="GO:0006427">
    <property type="term" value="P:histidyl-tRNA aminoacylation"/>
    <property type="evidence" value="ECO:0007669"/>
    <property type="project" value="TreeGrafter"/>
</dbReference>
<feature type="binding site" evidence="10">
    <location>
        <begin position="322"/>
        <end position="323"/>
    </location>
    <ligand>
        <name>L-histidine</name>
        <dbReference type="ChEBI" id="CHEBI:57595"/>
    </ligand>
</feature>
<evidence type="ECO:0000313" key="13">
    <source>
        <dbReference type="Proteomes" id="UP000249453"/>
    </source>
</evidence>
<comment type="pathway">
    <text evidence="2 9">Amino-acid biosynthesis; L-histidine biosynthesis; L-histidine from 5-phospho-alpha-D-ribose 1-diphosphate: step 1/9.</text>
</comment>
<proteinExistence type="inferred from homology"/>
<evidence type="ECO:0000256" key="2">
    <source>
        <dbReference type="ARBA" id="ARBA00004667"/>
    </source>
</evidence>
<evidence type="ECO:0000256" key="5">
    <source>
        <dbReference type="ARBA" id="ARBA00020397"/>
    </source>
</evidence>
<dbReference type="AlphaFoldDB" id="A0A364JWT4"/>
<accession>A0A364JWT4</accession>
<comment type="miscellaneous">
    <text evidence="9">This function is generally fulfilled by the C-terminal part of HisG, which is missing in some bacteria such as this one.</text>
</comment>
<feature type="binding site" evidence="10">
    <location>
        <position position="96"/>
    </location>
    <ligand>
        <name>L-histidine</name>
        <dbReference type="ChEBI" id="CHEBI:57595"/>
    </ligand>
</feature>
<evidence type="ECO:0000256" key="7">
    <source>
        <dbReference type="ARBA" id="ARBA00023102"/>
    </source>
</evidence>
<evidence type="ECO:0000256" key="6">
    <source>
        <dbReference type="ARBA" id="ARBA00022490"/>
    </source>
</evidence>
<feature type="binding site" evidence="10">
    <location>
        <begin position="68"/>
        <end position="70"/>
    </location>
    <ligand>
        <name>L-histidine</name>
        <dbReference type="ChEBI" id="CHEBI:57595"/>
    </ligand>
</feature>
<evidence type="ECO:0000259" key="11">
    <source>
        <dbReference type="Pfam" id="PF13393"/>
    </source>
</evidence>
<organism evidence="12 13">
    <name type="scientific">Falsochrobactrum ovis</name>
    <dbReference type="NCBI Taxonomy" id="1293442"/>
    <lineage>
        <taxon>Bacteria</taxon>
        <taxon>Pseudomonadati</taxon>
        <taxon>Pseudomonadota</taxon>
        <taxon>Alphaproteobacteria</taxon>
        <taxon>Hyphomicrobiales</taxon>
        <taxon>Brucellaceae</taxon>
        <taxon>Falsochrobactrum</taxon>
    </lineage>
</organism>
<keyword evidence="12" id="KW-0808">Transferase</keyword>
<evidence type="ECO:0000256" key="9">
    <source>
        <dbReference type="HAMAP-Rule" id="MF_00125"/>
    </source>
</evidence>
<keyword evidence="12" id="KW-0328">Glycosyltransferase</keyword>
<dbReference type="GO" id="GO:0004821">
    <property type="term" value="F:histidine-tRNA ligase activity"/>
    <property type="evidence" value="ECO:0007669"/>
    <property type="project" value="TreeGrafter"/>
</dbReference>
<evidence type="ECO:0000256" key="10">
    <source>
        <dbReference type="PIRSR" id="PIRSR001549-1"/>
    </source>
</evidence>
<keyword evidence="9" id="KW-0028">Amino-acid biosynthesis</keyword>
<dbReference type="InterPro" id="IPR004517">
    <property type="entry name" value="HisZ"/>
</dbReference>
<comment type="subunit">
    <text evidence="4 9">Heteromultimer composed of HisG and HisZ subunits.</text>
</comment>
<dbReference type="NCBIfam" id="NF008951">
    <property type="entry name" value="PRK12295.1-4"/>
    <property type="match status" value="1"/>
</dbReference>
<dbReference type="GO" id="GO:0005737">
    <property type="term" value="C:cytoplasm"/>
    <property type="evidence" value="ECO:0007669"/>
    <property type="project" value="UniProtKB-SubCell"/>
</dbReference>
<protein>
    <recommendedName>
        <fullName evidence="5 9">ATP phosphoribosyltransferase regulatory subunit</fullName>
    </recommendedName>
</protein>
<dbReference type="PIRSF" id="PIRSF001549">
    <property type="entry name" value="His-tRNA_synth"/>
    <property type="match status" value="1"/>
</dbReference>
<dbReference type="NCBIfam" id="NF008948">
    <property type="entry name" value="PRK12295.1-1"/>
    <property type="match status" value="1"/>
</dbReference>
<feature type="binding site" evidence="10">
    <location>
        <position position="107"/>
    </location>
    <ligand>
        <name>L-histidine</name>
        <dbReference type="ChEBI" id="CHEBI:57595"/>
    </ligand>
</feature>
<gene>
    <name evidence="9" type="primary">hisZ</name>
    <name evidence="12" type="ORF">C7374_103228</name>
</gene>
<dbReference type="Gene3D" id="3.30.930.10">
    <property type="entry name" value="Bira Bifunctional Protein, Domain 2"/>
    <property type="match status" value="1"/>
</dbReference>
<evidence type="ECO:0000313" key="12">
    <source>
        <dbReference type="EMBL" id="RAK31089.1"/>
    </source>
</evidence>
<feature type="binding site" evidence="10">
    <location>
        <position position="111"/>
    </location>
    <ligand>
        <name>L-histidine</name>
        <dbReference type="ChEBI" id="CHEBI:57595"/>
    </ligand>
</feature>
<dbReference type="RefSeq" id="WP_111574844.1">
    <property type="nucleotide sequence ID" value="NZ_JBHEEY010000002.1"/>
</dbReference>
<comment type="subcellular location">
    <subcellularLocation>
        <location evidence="1 9">Cytoplasm</location>
    </subcellularLocation>
</comment>
<dbReference type="GO" id="GO:0000105">
    <property type="term" value="P:L-histidine biosynthetic process"/>
    <property type="evidence" value="ECO:0007669"/>
    <property type="project" value="UniProtKB-UniRule"/>
</dbReference>
<keyword evidence="6 9" id="KW-0963">Cytoplasm</keyword>
<evidence type="ECO:0000256" key="8">
    <source>
        <dbReference type="ARBA" id="ARBA00025246"/>
    </source>
</evidence>
<comment type="similarity">
    <text evidence="3 9">Belongs to the class-II aminoacyl-tRNA synthetase family. HisZ subfamily.</text>
</comment>
<dbReference type="Proteomes" id="UP000249453">
    <property type="component" value="Unassembled WGS sequence"/>
</dbReference>
<dbReference type="PANTHER" id="PTHR43707">
    <property type="entry name" value="HISTIDYL-TRNA SYNTHETASE"/>
    <property type="match status" value="1"/>
</dbReference>
<comment type="function">
    <text evidence="8 9">Required for the first step of histidine biosynthesis. May allow the feedback regulation of ATP phosphoribosyltransferase activity by histidine.</text>
</comment>
<dbReference type="UniPathway" id="UPA00031">
    <property type="reaction ID" value="UER00006"/>
</dbReference>
<feature type="binding site" evidence="10">
    <location>
        <position position="318"/>
    </location>
    <ligand>
        <name>L-histidine</name>
        <dbReference type="ChEBI" id="CHEBI:57595"/>
    </ligand>
</feature>
<reference evidence="12 13" key="1">
    <citation type="submission" date="2018-06" db="EMBL/GenBank/DDBJ databases">
        <title>Genomic Encyclopedia of Type Strains, Phase IV (KMG-IV): sequencing the most valuable type-strain genomes for metagenomic binning, comparative biology and taxonomic classification.</title>
        <authorList>
            <person name="Goeker M."/>
        </authorList>
    </citation>
    <scope>NUCLEOTIDE SEQUENCE [LARGE SCALE GENOMIC DNA]</scope>
    <source>
        <strain evidence="12 13">DSM 26720</strain>
    </source>
</reference>
<dbReference type="PANTHER" id="PTHR43707:SF1">
    <property type="entry name" value="HISTIDINE--TRNA LIGASE, MITOCHONDRIAL-RELATED"/>
    <property type="match status" value="1"/>
</dbReference>
<evidence type="ECO:0000256" key="4">
    <source>
        <dbReference type="ARBA" id="ARBA00011496"/>
    </source>
</evidence>
<dbReference type="SUPFAM" id="SSF55681">
    <property type="entry name" value="Class II aaRS and biotin synthetases"/>
    <property type="match status" value="1"/>
</dbReference>
<dbReference type="EMBL" id="QLMK01000003">
    <property type="protein sequence ID" value="RAK31089.1"/>
    <property type="molecule type" value="Genomic_DNA"/>
</dbReference>